<organism evidence="1 2">
    <name type="scientific">Companilactobacillus nuruki</name>
    <dbReference type="NCBI Taxonomy" id="1993540"/>
    <lineage>
        <taxon>Bacteria</taxon>
        <taxon>Bacillati</taxon>
        <taxon>Bacillota</taxon>
        <taxon>Bacilli</taxon>
        <taxon>Lactobacillales</taxon>
        <taxon>Lactobacillaceae</taxon>
        <taxon>Companilactobacillus</taxon>
    </lineage>
</organism>
<dbReference type="SFLD" id="SFLDG01140">
    <property type="entry name" value="C2.B:_Phosphomannomutase_and_P"/>
    <property type="match status" value="1"/>
</dbReference>
<dbReference type="InterPro" id="IPR023214">
    <property type="entry name" value="HAD_sf"/>
</dbReference>
<evidence type="ECO:0000313" key="1">
    <source>
        <dbReference type="EMBL" id="PMD72276.1"/>
    </source>
</evidence>
<dbReference type="GO" id="GO:0016791">
    <property type="term" value="F:phosphatase activity"/>
    <property type="evidence" value="ECO:0007669"/>
    <property type="project" value="TreeGrafter"/>
</dbReference>
<dbReference type="InterPro" id="IPR000150">
    <property type="entry name" value="Cof"/>
</dbReference>
<dbReference type="SUPFAM" id="SSF56784">
    <property type="entry name" value="HAD-like"/>
    <property type="match status" value="1"/>
</dbReference>
<protein>
    <submittedName>
        <fullName evidence="1">HAD family hydrolase</fullName>
    </submittedName>
</protein>
<dbReference type="OrthoDB" id="9806027at2"/>
<name>A0A2N7AVR5_9LACO</name>
<dbReference type="GO" id="GO:0000287">
    <property type="term" value="F:magnesium ion binding"/>
    <property type="evidence" value="ECO:0007669"/>
    <property type="project" value="TreeGrafter"/>
</dbReference>
<dbReference type="GO" id="GO:0005829">
    <property type="term" value="C:cytosol"/>
    <property type="evidence" value="ECO:0007669"/>
    <property type="project" value="TreeGrafter"/>
</dbReference>
<dbReference type="RefSeq" id="WP_102195619.1">
    <property type="nucleotide sequence ID" value="NZ_NIPR01000007.1"/>
</dbReference>
<accession>A0A2N7AVR5</accession>
<dbReference type="InterPro" id="IPR006379">
    <property type="entry name" value="HAD-SF_hydro_IIB"/>
</dbReference>
<dbReference type="Gene3D" id="3.30.1240.10">
    <property type="match status" value="1"/>
</dbReference>
<sequence length="272" mass="30391">MPKYLVFMDLDGTLLNSDHKSVSARTKATIEQLQSQDVMFYISTGRMYELAKITRNLLNPDVNLITSNGAVFDGSKGREVIKMGNEAVELAYSISHRNKMPMMLFTPEAAYFTEKIPHFIAQNAGNFDESFGYREINSLSELKEVENKITNGVLLSRGDDVELEKAKQELIASDLLEVSSSGLDNIEMIPLKTDKGTAVRIIQQERHIDACHTFVFGDGMNDVGMMKEANMSVAMGNALREVKQTANYVTDTNANDGLAVFLEDYFQNHPLK</sequence>
<proteinExistence type="predicted"/>
<dbReference type="PANTHER" id="PTHR10000">
    <property type="entry name" value="PHOSPHOSERINE PHOSPHATASE"/>
    <property type="match status" value="1"/>
</dbReference>
<dbReference type="NCBIfam" id="TIGR00099">
    <property type="entry name" value="Cof-subfamily"/>
    <property type="match status" value="1"/>
</dbReference>
<dbReference type="EMBL" id="NIPR01000007">
    <property type="protein sequence ID" value="PMD72276.1"/>
    <property type="molecule type" value="Genomic_DNA"/>
</dbReference>
<reference evidence="1 2" key="1">
    <citation type="submission" date="2017-05" db="EMBL/GenBank/DDBJ databases">
        <title>Lactobacillus nurukis nov., sp. nov., isolated from nuruk.</title>
        <authorList>
            <person name="Kim S.-J."/>
        </authorList>
    </citation>
    <scope>NUCLEOTIDE SEQUENCE [LARGE SCALE GENOMIC DNA]</scope>
    <source>
        <strain evidence="1 2">SYF10-1a</strain>
    </source>
</reference>
<dbReference type="Proteomes" id="UP000235649">
    <property type="component" value="Unassembled WGS sequence"/>
</dbReference>
<keyword evidence="2" id="KW-1185">Reference proteome</keyword>
<dbReference type="InterPro" id="IPR036412">
    <property type="entry name" value="HAD-like_sf"/>
</dbReference>
<dbReference type="AlphaFoldDB" id="A0A2N7AVR5"/>
<comment type="caution">
    <text evidence="1">The sequence shown here is derived from an EMBL/GenBank/DDBJ whole genome shotgun (WGS) entry which is preliminary data.</text>
</comment>
<dbReference type="PROSITE" id="PS01228">
    <property type="entry name" value="COF_1"/>
    <property type="match status" value="1"/>
</dbReference>
<dbReference type="Gene3D" id="3.40.50.1000">
    <property type="entry name" value="HAD superfamily/HAD-like"/>
    <property type="match status" value="1"/>
</dbReference>
<dbReference type="NCBIfam" id="TIGR01484">
    <property type="entry name" value="HAD-SF-IIB"/>
    <property type="match status" value="1"/>
</dbReference>
<gene>
    <name evidence="1" type="ORF">CBP76_03825</name>
</gene>
<dbReference type="PROSITE" id="PS01229">
    <property type="entry name" value="COF_2"/>
    <property type="match status" value="1"/>
</dbReference>
<keyword evidence="1" id="KW-0378">Hydrolase</keyword>
<dbReference type="SFLD" id="SFLDS00003">
    <property type="entry name" value="Haloacid_Dehalogenase"/>
    <property type="match status" value="1"/>
</dbReference>
<dbReference type="Pfam" id="PF08282">
    <property type="entry name" value="Hydrolase_3"/>
    <property type="match status" value="1"/>
</dbReference>
<evidence type="ECO:0000313" key="2">
    <source>
        <dbReference type="Proteomes" id="UP000235649"/>
    </source>
</evidence>
<dbReference type="PANTHER" id="PTHR10000:SF23">
    <property type="entry name" value="5-AMINO-6-(5-PHOSPHO-D-RIBITYLAMINO)URACIL PHOSPHATASE YITU"/>
    <property type="match status" value="1"/>
</dbReference>